<name>A0A380LKA6_9FIRM</name>
<evidence type="ECO:0000256" key="3">
    <source>
        <dbReference type="ARBA" id="ARBA00013085"/>
    </source>
</evidence>
<organism evidence="10 11">
    <name type="scientific">Faecalicoccus pleomorphus</name>
    <dbReference type="NCBI Taxonomy" id="1323"/>
    <lineage>
        <taxon>Bacteria</taxon>
        <taxon>Bacillati</taxon>
        <taxon>Bacillota</taxon>
        <taxon>Erysipelotrichia</taxon>
        <taxon>Erysipelotrichales</taxon>
        <taxon>Erysipelotrichaceae</taxon>
        <taxon>Faecalicoccus</taxon>
    </lineage>
</organism>
<evidence type="ECO:0000256" key="8">
    <source>
        <dbReference type="RuleBase" id="RU366003"/>
    </source>
</evidence>
<protein>
    <recommendedName>
        <fullName evidence="3 8">Histidinol-phosphatase</fullName>
        <shortName evidence="8">HolPase</shortName>
        <ecNumber evidence="3 8">3.1.3.15</ecNumber>
    </recommendedName>
</protein>
<keyword evidence="4 8" id="KW-0028">Amino-acid biosynthesis</keyword>
<gene>
    <name evidence="10" type="ORF">NCTC11087_01178</name>
</gene>
<comment type="catalytic activity">
    <reaction evidence="7 8">
        <text>L-histidinol phosphate + H2O = L-histidinol + phosphate</text>
        <dbReference type="Rhea" id="RHEA:14465"/>
        <dbReference type="ChEBI" id="CHEBI:15377"/>
        <dbReference type="ChEBI" id="CHEBI:43474"/>
        <dbReference type="ChEBI" id="CHEBI:57699"/>
        <dbReference type="ChEBI" id="CHEBI:57980"/>
        <dbReference type="EC" id="3.1.3.15"/>
    </reaction>
</comment>
<keyword evidence="6 8" id="KW-0368">Histidine biosynthesis</keyword>
<keyword evidence="5 8" id="KW-0378">Hydrolase</keyword>
<dbReference type="PANTHER" id="PTHR21039">
    <property type="entry name" value="HISTIDINOL PHOSPHATASE-RELATED"/>
    <property type="match status" value="1"/>
</dbReference>
<feature type="domain" description="PHP" evidence="9">
    <location>
        <begin position="4"/>
        <end position="187"/>
    </location>
</feature>
<proteinExistence type="inferred from homology"/>
<comment type="pathway">
    <text evidence="1 8">Amino-acid biosynthesis; L-histidine biosynthesis; L-histidine from 5-phospho-alpha-D-ribose 1-diphosphate: step 8/9.</text>
</comment>
<dbReference type="CDD" id="cd12110">
    <property type="entry name" value="PHP_HisPPase_Hisj_like"/>
    <property type="match status" value="1"/>
</dbReference>
<dbReference type="PANTHER" id="PTHR21039:SF0">
    <property type="entry name" value="HISTIDINOL-PHOSPHATASE"/>
    <property type="match status" value="1"/>
</dbReference>
<evidence type="ECO:0000256" key="2">
    <source>
        <dbReference type="ARBA" id="ARBA00009152"/>
    </source>
</evidence>
<dbReference type="EC" id="3.1.3.15" evidence="3 8"/>
<evidence type="ECO:0000259" key="9">
    <source>
        <dbReference type="Pfam" id="PF02811"/>
    </source>
</evidence>
<dbReference type="GO" id="GO:0005737">
    <property type="term" value="C:cytoplasm"/>
    <property type="evidence" value="ECO:0007669"/>
    <property type="project" value="TreeGrafter"/>
</dbReference>
<dbReference type="RefSeq" id="WP_022790759.1">
    <property type="nucleotide sequence ID" value="NZ_UHFX01000003.1"/>
</dbReference>
<dbReference type="UniPathway" id="UPA00031">
    <property type="reaction ID" value="UER00013"/>
</dbReference>
<comment type="similarity">
    <text evidence="2 8">Belongs to the PHP hydrolase family. HisK subfamily.</text>
</comment>
<dbReference type="GO" id="GO:0004401">
    <property type="term" value="F:histidinol-phosphatase activity"/>
    <property type="evidence" value="ECO:0007669"/>
    <property type="project" value="UniProtKB-UniRule"/>
</dbReference>
<accession>A0A380LKA6</accession>
<dbReference type="InterPro" id="IPR004013">
    <property type="entry name" value="PHP_dom"/>
</dbReference>
<evidence type="ECO:0000256" key="5">
    <source>
        <dbReference type="ARBA" id="ARBA00022801"/>
    </source>
</evidence>
<evidence type="ECO:0000256" key="4">
    <source>
        <dbReference type="ARBA" id="ARBA00022605"/>
    </source>
</evidence>
<sequence length="262" mass="30795">MKNYHTHTARCHHAMGTDEDYVQIAIQEGYTTLGFSDHACWHYPSGFHPHIRMLETEFDGYQKSILDLKQKYQDQIEILCGLEAEYFPKSMNWLKNFCKEKQLDYLIFGNHYYQSDETGIYYGNCPQNHIEDYFTSTLEGLQTGMYSCLAHPELILLNPHLKWNDQLEEGFHSICKLAKELEIPLEYNVLGFRKARQMGFVAYPHPRFWQIASQYKNKAIIGMDAHQPFGLEKELFLEAYESLLKYDVEIVDALKKVDFSMM</sequence>
<evidence type="ECO:0000256" key="1">
    <source>
        <dbReference type="ARBA" id="ARBA00004970"/>
    </source>
</evidence>
<dbReference type="InterPro" id="IPR010140">
    <property type="entry name" value="Histidinol_P_phosphatase_HisJ"/>
</dbReference>
<reference evidence="10 11" key="1">
    <citation type="submission" date="2018-06" db="EMBL/GenBank/DDBJ databases">
        <authorList>
            <consortium name="Pathogen Informatics"/>
            <person name="Doyle S."/>
        </authorList>
    </citation>
    <scope>NUCLEOTIDE SEQUENCE [LARGE SCALE GENOMIC DNA]</scope>
    <source>
        <strain evidence="10 11">NCTC11087</strain>
    </source>
</reference>
<evidence type="ECO:0000313" key="11">
    <source>
        <dbReference type="Proteomes" id="UP000255523"/>
    </source>
</evidence>
<keyword evidence="11" id="KW-1185">Reference proteome</keyword>
<dbReference type="SUPFAM" id="SSF89550">
    <property type="entry name" value="PHP domain-like"/>
    <property type="match status" value="1"/>
</dbReference>
<dbReference type="Pfam" id="PF02811">
    <property type="entry name" value="PHP"/>
    <property type="match status" value="1"/>
</dbReference>
<evidence type="ECO:0000256" key="7">
    <source>
        <dbReference type="ARBA" id="ARBA00049158"/>
    </source>
</evidence>
<dbReference type="EMBL" id="UHFX01000003">
    <property type="protein sequence ID" value="SUO04268.1"/>
    <property type="molecule type" value="Genomic_DNA"/>
</dbReference>
<evidence type="ECO:0000313" key="10">
    <source>
        <dbReference type="EMBL" id="SUO04268.1"/>
    </source>
</evidence>
<dbReference type="OrthoDB" id="9775255at2"/>
<dbReference type="NCBIfam" id="TIGR01856">
    <property type="entry name" value="hisJ_fam"/>
    <property type="match status" value="1"/>
</dbReference>
<dbReference type="AlphaFoldDB" id="A0A380LKA6"/>
<dbReference type="Proteomes" id="UP000255523">
    <property type="component" value="Unassembled WGS sequence"/>
</dbReference>
<dbReference type="Gene3D" id="3.20.20.140">
    <property type="entry name" value="Metal-dependent hydrolases"/>
    <property type="match status" value="1"/>
</dbReference>
<evidence type="ECO:0000256" key="6">
    <source>
        <dbReference type="ARBA" id="ARBA00023102"/>
    </source>
</evidence>
<dbReference type="GO" id="GO:0000105">
    <property type="term" value="P:L-histidine biosynthetic process"/>
    <property type="evidence" value="ECO:0007669"/>
    <property type="project" value="UniProtKB-UniRule"/>
</dbReference>
<dbReference type="InterPro" id="IPR016195">
    <property type="entry name" value="Pol/histidinol_Pase-like"/>
</dbReference>
<dbReference type="GeneID" id="77462142"/>